<feature type="compositionally biased region" description="Basic and acidic residues" evidence="20">
    <location>
        <begin position="721"/>
        <end position="751"/>
    </location>
</feature>
<keyword evidence="9 21" id="KW-0472">Membrane</keyword>
<evidence type="ECO:0000256" key="20">
    <source>
        <dbReference type="SAM" id="MobiDB-lite"/>
    </source>
</evidence>
<keyword evidence="10 18" id="KW-1015">Disulfide bond</keyword>
<sequence length="764" mass="84836">MEEEESKSGLDVMPNISDVLLRKLRVHKSLPGSAPPLTEKEVENVFVQLSLAFRNDSYTLESRINQAERERNLTEENTEKELEHFKASITEKRMSKATEVMMQYVENLKRTYEKDHAELMEFKKLANQNSSRSCGPSEDGVPRTARSMSLSLGKNMPRRRVSVAVVPKFNILNLPGQSPSSSPIPSLPALSESPNGKGNPPVTSALPALLENGKTNGDLDCEASASLLTPSCLEGISQETKARMEEEAYKKGYQEGLKKTKELQDLKEEEEQKTESPEEAEEAEETEEEEKEQRSSSWSAAHGNGRPLHPSSKSILLVLLIRKGLVLFPNFCCLADSLLGLMNMPVPQVVDTRHQHSPEMGLRPSAHGVASPVQAQQCGIIFSIQSDVELRTTNYAPEHGGGGQGERGDTMHFQLRCAHMQVCISTAVFQFRWDFQPKWAGTMAKYFSLVLLLASIWTTRLLVQGSLRTEELSISGPCRIMGVTLVNKRTHPQLNFTEAQEACRLVGLTLASKEQVEAAWKFGFETCSYGWVKNQFVVIPRIIQNPKCGKNGVGVLIWRSSLNQQHRAYCHNSSDTWVNSCFPEIITTDDPIFDTETATYTTEMIASESTHSALSTEGPDSTTPTVAPALASTSIPRKRKLICITEAFMETSTISTETESYIENKVAFKNEPVGFGGVPTTLLVLALLFFAAAAGLAVCYVKRYVKAFPFTNKNQQKEMIETKVVKEEKADDSNPNEESKNTDKKPEEPKSQPKTTVRCLEAEV</sequence>
<dbReference type="InterPro" id="IPR016187">
    <property type="entry name" value="CTDL_fold"/>
</dbReference>
<feature type="region of interest" description="Disordered" evidence="20">
    <location>
        <begin position="260"/>
        <end position="306"/>
    </location>
</feature>
<feature type="coiled-coil region" evidence="19">
    <location>
        <begin position="57"/>
        <end position="84"/>
    </location>
</feature>
<dbReference type="SUPFAM" id="SSF56436">
    <property type="entry name" value="C-type lectin-like"/>
    <property type="match status" value="1"/>
</dbReference>
<feature type="disulfide bond" evidence="18">
    <location>
        <begin position="527"/>
        <end position="548"/>
    </location>
</feature>
<evidence type="ECO:0000256" key="13">
    <source>
        <dbReference type="ARBA" id="ARBA00057127"/>
    </source>
</evidence>
<evidence type="ECO:0000256" key="3">
    <source>
        <dbReference type="ARBA" id="ARBA00022448"/>
    </source>
</evidence>
<protein>
    <recommendedName>
        <fullName evidence="15">Lymphatic vessel endothelial hyaluronic acid receptor 1</fullName>
    </recommendedName>
    <alternativeName>
        <fullName evidence="17">Cell surface retention sequence-binding protein 1</fullName>
    </alternativeName>
    <alternativeName>
        <fullName evidence="16">Extracellular link domain-containing protein 1</fullName>
    </alternativeName>
</protein>
<gene>
    <name evidence="23" type="ORF">E2I00_008251</name>
</gene>
<dbReference type="Pfam" id="PF05781">
    <property type="entry name" value="MRVI1"/>
    <property type="match status" value="2"/>
</dbReference>
<proteinExistence type="predicted"/>
<evidence type="ECO:0000256" key="17">
    <source>
        <dbReference type="ARBA" id="ARBA00081249"/>
    </source>
</evidence>
<keyword evidence="7 21" id="KW-1133">Transmembrane helix</keyword>
<dbReference type="Gene3D" id="3.10.100.10">
    <property type="entry name" value="Mannose-Binding Protein A, subunit A"/>
    <property type="match status" value="1"/>
</dbReference>
<evidence type="ECO:0000256" key="15">
    <source>
        <dbReference type="ARBA" id="ARBA00074556"/>
    </source>
</evidence>
<evidence type="ECO:0000256" key="12">
    <source>
        <dbReference type="ARBA" id="ARBA00023180"/>
    </source>
</evidence>
<evidence type="ECO:0000256" key="6">
    <source>
        <dbReference type="ARBA" id="ARBA00022729"/>
    </source>
</evidence>
<keyword evidence="4" id="KW-0963">Cytoplasm</keyword>
<accession>A0A6A1Q535</accession>
<evidence type="ECO:0000256" key="18">
    <source>
        <dbReference type="PROSITE-ProRule" id="PRU00323"/>
    </source>
</evidence>
<dbReference type="FunFam" id="3.10.100.10:FF:000057">
    <property type="entry name" value="Lymphatic vessel endothelial hyaluronic acid receptor 1"/>
    <property type="match status" value="1"/>
</dbReference>
<keyword evidence="3" id="KW-0813">Transport</keyword>
<evidence type="ECO:0000256" key="16">
    <source>
        <dbReference type="ARBA" id="ARBA00078806"/>
    </source>
</evidence>
<dbReference type="PANTHER" id="PTHR15352:SF2">
    <property type="entry name" value="INOSITOL 1,4,5-TRIPHOSPHATE RECEPTOR ASSOCIATED 1"/>
    <property type="match status" value="1"/>
</dbReference>
<name>A0A6A1Q535_BALPH</name>
<keyword evidence="5 21" id="KW-0812">Transmembrane</keyword>
<keyword evidence="6" id="KW-0732">Signal</keyword>
<evidence type="ECO:0000256" key="11">
    <source>
        <dbReference type="ARBA" id="ARBA00023170"/>
    </source>
</evidence>
<dbReference type="Proteomes" id="UP000437017">
    <property type="component" value="Unassembled WGS sequence"/>
</dbReference>
<evidence type="ECO:0000256" key="7">
    <source>
        <dbReference type="ARBA" id="ARBA00022989"/>
    </source>
</evidence>
<feature type="domain" description="Link" evidence="22">
    <location>
        <begin position="482"/>
        <end position="572"/>
    </location>
</feature>
<evidence type="ECO:0000256" key="9">
    <source>
        <dbReference type="ARBA" id="ARBA00023136"/>
    </source>
</evidence>
<feature type="region of interest" description="Disordered" evidence="20">
    <location>
        <begin position="721"/>
        <end position="764"/>
    </location>
</feature>
<evidence type="ECO:0000256" key="19">
    <source>
        <dbReference type="SAM" id="Coils"/>
    </source>
</evidence>
<keyword evidence="24" id="KW-1185">Reference proteome</keyword>
<comment type="caution">
    <text evidence="23">The sequence shown here is derived from an EMBL/GenBank/DDBJ whole genome shotgun (WGS) entry which is preliminary data.</text>
</comment>
<keyword evidence="8 19" id="KW-0175">Coiled coil</keyword>
<feature type="compositionally biased region" description="Acidic residues" evidence="20">
    <location>
        <begin position="267"/>
        <end position="290"/>
    </location>
</feature>
<dbReference type="OrthoDB" id="8952307at2759"/>
<dbReference type="AlphaFoldDB" id="A0A6A1Q535"/>
<dbReference type="GO" id="GO:0005540">
    <property type="term" value="F:hyaluronic acid binding"/>
    <property type="evidence" value="ECO:0007669"/>
    <property type="project" value="InterPro"/>
</dbReference>
<evidence type="ECO:0000313" key="24">
    <source>
        <dbReference type="Proteomes" id="UP000437017"/>
    </source>
</evidence>
<evidence type="ECO:0000259" key="22">
    <source>
        <dbReference type="PROSITE" id="PS50963"/>
    </source>
</evidence>
<dbReference type="InterPro" id="IPR016186">
    <property type="entry name" value="C-type_lectin-like/link_sf"/>
</dbReference>
<dbReference type="EMBL" id="SGJD01001238">
    <property type="protein sequence ID" value="KAB0401251.1"/>
    <property type="molecule type" value="Genomic_DNA"/>
</dbReference>
<dbReference type="InterPro" id="IPR008677">
    <property type="entry name" value="MRVI1"/>
</dbReference>
<evidence type="ECO:0000256" key="10">
    <source>
        <dbReference type="ARBA" id="ARBA00023157"/>
    </source>
</evidence>
<comment type="subcellular location">
    <subcellularLocation>
        <location evidence="2">Cytoplasm</location>
    </subcellularLocation>
    <subcellularLocation>
        <location evidence="1">Membrane</location>
        <topology evidence="1">Single-pass membrane protein</topology>
    </subcellularLocation>
</comment>
<evidence type="ECO:0000256" key="21">
    <source>
        <dbReference type="SAM" id="Phobius"/>
    </source>
</evidence>
<dbReference type="SMART" id="SM00445">
    <property type="entry name" value="LINK"/>
    <property type="match status" value="1"/>
</dbReference>
<dbReference type="PROSITE" id="PS50963">
    <property type="entry name" value="LINK_2"/>
    <property type="match status" value="1"/>
</dbReference>
<evidence type="ECO:0000256" key="2">
    <source>
        <dbReference type="ARBA" id="ARBA00004496"/>
    </source>
</evidence>
<comment type="function">
    <text evidence="13">Ligand-specific transporter trafficking between intracellular organelles (TGN) and the plasma membrane. Plays a role in autocrine regulation of cell growth mediated by growth regulators containing cell surface retention sequence binding (CRS). May act as a hyaluronan (HA) transporter, either mediating its uptake for catabolism within lymphatic endothelial cells themselves, or its transport into the lumen of afferent lymphatic vessels for subsequent re-uptake and degradation in lymph nodes. Binds to pericelluar hyaluronan matrices deposited on the surface of leukocytes and facilitates cell adhesion and migration through lymphatic endothelium.</text>
</comment>
<reference evidence="23 24" key="1">
    <citation type="journal article" date="2019" name="PLoS ONE">
        <title>Genomic analyses reveal an absence of contemporary introgressive admixture between fin whales and blue whales, despite known hybrids.</title>
        <authorList>
            <person name="Westbury M.V."/>
            <person name="Petersen B."/>
            <person name="Lorenzen E.D."/>
        </authorList>
    </citation>
    <scope>NUCLEOTIDE SEQUENCE [LARGE SCALE GENOMIC DNA]</scope>
    <source>
        <strain evidence="23">FinWhale-01</strain>
    </source>
</reference>
<evidence type="ECO:0000256" key="4">
    <source>
        <dbReference type="ARBA" id="ARBA00022490"/>
    </source>
</evidence>
<dbReference type="CDD" id="cd03516">
    <property type="entry name" value="Link_domain_CD44_like"/>
    <property type="match status" value="1"/>
</dbReference>
<feature type="transmembrane region" description="Helical" evidence="21">
    <location>
        <begin position="682"/>
        <end position="701"/>
    </location>
</feature>
<evidence type="ECO:0000313" key="23">
    <source>
        <dbReference type="EMBL" id="KAB0401251.1"/>
    </source>
</evidence>
<comment type="caution">
    <text evidence="18">Lacks conserved residue(s) required for the propagation of feature annotation.</text>
</comment>
<evidence type="ECO:0000256" key="8">
    <source>
        <dbReference type="ARBA" id="ARBA00023054"/>
    </source>
</evidence>
<dbReference type="GO" id="GO:0007155">
    <property type="term" value="P:cell adhesion"/>
    <property type="evidence" value="ECO:0007669"/>
    <property type="project" value="InterPro"/>
</dbReference>
<keyword evidence="12" id="KW-0325">Glycoprotein</keyword>
<dbReference type="PANTHER" id="PTHR15352">
    <property type="entry name" value="LYMPHOID-RESTRICTED MEMBRANE PROTEIN, JAW1"/>
    <property type="match status" value="1"/>
</dbReference>
<evidence type="ECO:0000256" key="14">
    <source>
        <dbReference type="ARBA" id="ARBA00063369"/>
    </source>
</evidence>
<feature type="compositionally biased region" description="Low complexity" evidence="20">
    <location>
        <begin position="174"/>
        <end position="194"/>
    </location>
</feature>
<dbReference type="GO" id="GO:0005737">
    <property type="term" value="C:cytoplasm"/>
    <property type="evidence" value="ECO:0007669"/>
    <property type="project" value="UniProtKB-SubCell"/>
</dbReference>
<dbReference type="PROSITE" id="PS01241">
    <property type="entry name" value="LINK_1"/>
    <property type="match status" value="1"/>
</dbReference>
<comment type="subunit">
    <text evidence="14">Homodimer; disulfide-linked. Interacts with PDGFB and IGFBP3. Forms a transient ternary complex with PDGFB and PDGFRB in TGN.</text>
</comment>
<keyword evidence="11" id="KW-0675">Receptor</keyword>
<evidence type="ECO:0000256" key="5">
    <source>
        <dbReference type="ARBA" id="ARBA00022692"/>
    </source>
</evidence>
<dbReference type="InterPro" id="IPR000538">
    <property type="entry name" value="Link_dom"/>
</dbReference>
<dbReference type="Pfam" id="PF00193">
    <property type="entry name" value="Xlink"/>
    <property type="match status" value="1"/>
</dbReference>
<dbReference type="GO" id="GO:0038023">
    <property type="term" value="F:signaling receptor activity"/>
    <property type="evidence" value="ECO:0007669"/>
    <property type="project" value="UniProtKB-ARBA"/>
</dbReference>
<evidence type="ECO:0000256" key="1">
    <source>
        <dbReference type="ARBA" id="ARBA00004167"/>
    </source>
</evidence>
<feature type="region of interest" description="Disordered" evidence="20">
    <location>
        <begin position="172"/>
        <end position="208"/>
    </location>
</feature>
<dbReference type="GO" id="GO:0019934">
    <property type="term" value="P:cGMP-mediated signaling"/>
    <property type="evidence" value="ECO:0007669"/>
    <property type="project" value="TreeGrafter"/>
</dbReference>
<organism evidence="23 24">
    <name type="scientific">Balaenoptera physalus</name>
    <name type="common">Fin whale</name>
    <name type="synonym">Balaena physalus</name>
    <dbReference type="NCBI Taxonomy" id="9770"/>
    <lineage>
        <taxon>Eukaryota</taxon>
        <taxon>Metazoa</taxon>
        <taxon>Chordata</taxon>
        <taxon>Craniata</taxon>
        <taxon>Vertebrata</taxon>
        <taxon>Euteleostomi</taxon>
        <taxon>Mammalia</taxon>
        <taxon>Eutheria</taxon>
        <taxon>Laurasiatheria</taxon>
        <taxon>Artiodactyla</taxon>
        <taxon>Whippomorpha</taxon>
        <taxon>Cetacea</taxon>
        <taxon>Mysticeti</taxon>
        <taxon>Balaenopteridae</taxon>
        <taxon>Balaenoptera</taxon>
    </lineage>
</organism>
<dbReference type="GO" id="GO:0005886">
    <property type="term" value="C:plasma membrane"/>
    <property type="evidence" value="ECO:0007669"/>
    <property type="project" value="UniProtKB-ARBA"/>
</dbReference>